<keyword evidence="1" id="KW-0812">Transmembrane</keyword>
<name>A0ABY4PF64_9LACO</name>
<keyword evidence="2" id="KW-0378">Hydrolase</keyword>
<evidence type="ECO:0000313" key="3">
    <source>
        <dbReference type="Proteomes" id="UP000831859"/>
    </source>
</evidence>
<evidence type="ECO:0000256" key="1">
    <source>
        <dbReference type="SAM" id="Phobius"/>
    </source>
</evidence>
<dbReference type="InterPro" id="IPR029058">
    <property type="entry name" value="AB_hydrolase_fold"/>
</dbReference>
<dbReference type="RefSeq" id="WP_249510439.1">
    <property type="nucleotide sequence ID" value="NZ_CP093362.1"/>
</dbReference>
<dbReference type="Gene3D" id="3.40.50.1820">
    <property type="entry name" value="alpha/beta hydrolase"/>
    <property type="match status" value="1"/>
</dbReference>
<keyword evidence="1" id="KW-1133">Transmembrane helix</keyword>
<gene>
    <name evidence="2" type="ORF">MOO46_04140</name>
</gene>
<dbReference type="GO" id="GO:0016787">
    <property type="term" value="F:hydrolase activity"/>
    <property type="evidence" value="ECO:0007669"/>
    <property type="project" value="UniProtKB-KW"/>
</dbReference>
<evidence type="ECO:0000313" key="2">
    <source>
        <dbReference type="EMBL" id="UQS84453.1"/>
    </source>
</evidence>
<organism evidence="2 3">
    <name type="scientific">Apilactobacillus apisilvae</name>
    <dbReference type="NCBI Taxonomy" id="2923364"/>
    <lineage>
        <taxon>Bacteria</taxon>
        <taxon>Bacillati</taxon>
        <taxon>Bacillota</taxon>
        <taxon>Bacilli</taxon>
        <taxon>Lactobacillales</taxon>
        <taxon>Lactobacillaceae</taxon>
        <taxon>Apilactobacillus</taxon>
    </lineage>
</organism>
<dbReference type="SUPFAM" id="SSF53474">
    <property type="entry name" value="alpha/beta-Hydrolases"/>
    <property type="match status" value="1"/>
</dbReference>
<reference evidence="2 3" key="1">
    <citation type="journal article" date="2022" name="Int. J. Syst. Evol. Microbiol.">
        <title>Apilactobacillus apisilvae sp. nov., Nicolia spurrieriana gen. nov. sp. nov., Bombilactobacillus folatiphilus sp. nov. and Bombilactobacillus thymidiniphilus sp. nov., four new lactic acid bacterial isolates from stingless bees Tetragonula carbonaria and Austroplebeia australis.</title>
        <authorList>
            <person name="Oliphant S.A."/>
            <person name="Watson-Haigh N.S."/>
            <person name="Sumby K.M."/>
            <person name="Gardner J."/>
            <person name="Groom S."/>
            <person name="Jiranek V."/>
        </authorList>
    </citation>
    <scope>NUCLEOTIDE SEQUENCE [LARGE SCALE GENOMIC DNA]</scope>
    <source>
        <strain evidence="2 3">SG5_A10</strain>
    </source>
</reference>
<feature type="transmembrane region" description="Helical" evidence="1">
    <location>
        <begin position="7"/>
        <end position="27"/>
    </location>
</feature>
<keyword evidence="1" id="KW-0472">Membrane</keyword>
<dbReference type="InterPro" id="IPR010315">
    <property type="entry name" value="DUF915_hydro-like"/>
</dbReference>
<dbReference type="Proteomes" id="UP000831859">
    <property type="component" value="Chromosome"/>
</dbReference>
<proteinExistence type="predicted"/>
<sequence length="297" mass="33229">MSKTARTNVILIIITVFVAFFAVFFAIRSDHIIKNNASSGGLGFGGGYNTPTLYVHGMRGSNKSTNHLATIASRDGGHRALVVFVDKDGNINYKGNLNLQTSKPIIQVIFKKKFTPVKQQTKWLHEILKHLKDHYGFNYYNAVGHSTGALSILEVVAKHNKDESMPKLQKFVSIAGPYDGLLTINDRPNRNYVNSNGKPNIMYPSNKWYPAYTSLLNDCKDFPKNVQILNIYGNDSSNTNSDGIVSTASAKSLKYLVSKRVSDYQEIPIYGMNGEHSRLHNNIAVDHIIARFLFDRN</sequence>
<dbReference type="EMBL" id="CP093362">
    <property type="protein sequence ID" value="UQS84453.1"/>
    <property type="molecule type" value="Genomic_DNA"/>
</dbReference>
<accession>A0ABY4PF64</accession>
<protein>
    <submittedName>
        <fullName evidence="2">Alpha/beta hydrolase</fullName>
    </submittedName>
</protein>
<keyword evidence="3" id="KW-1185">Reference proteome</keyword>
<dbReference type="Pfam" id="PF06028">
    <property type="entry name" value="DUF915"/>
    <property type="match status" value="1"/>
</dbReference>